<keyword evidence="1" id="KW-0732">Signal</keyword>
<evidence type="ECO:0008006" key="3">
    <source>
        <dbReference type="Google" id="ProtNLM"/>
    </source>
</evidence>
<protein>
    <recommendedName>
        <fullName evidence="3">Secreted protein</fullName>
    </recommendedName>
</protein>
<gene>
    <name evidence="2" type="ORF">OG626_06155</name>
</gene>
<dbReference type="EMBL" id="CP109535">
    <property type="protein sequence ID" value="WTY94508.1"/>
    <property type="molecule type" value="Genomic_DNA"/>
</dbReference>
<dbReference type="AlphaFoldDB" id="A0AAU3GPY6"/>
<feature type="signal peptide" evidence="1">
    <location>
        <begin position="1"/>
        <end position="25"/>
    </location>
</feature>
<reference evidence="2" key="1">
    <citation type="submission" date="2022-10" db="EMBL/GenBank/DDBJ databases">
        <title>The complete genomes of actinobacterial strains from the NBC collection.</title>
        <authorList>
            <person name="Joergensen T.S."/>
            <person name="Alvarez Arevalo M."/>
            <person name="Sterndorff E.B."/>
            <person name="Faurdal D."/>
            <person name="Vuksanovic O."/>
            <person name="Mourched A.-S."/>
            <person name="Charusanti P."/>
            <person name="Shaw S."/>
            <person name="Blin K."/>
            <person name="Weber T."/>
        </authorList>
    </citation>
    <scope>NUCLEOTIDE SEQUENCE</scope>
    <source>
        <strain evidence="2">NBC_01401</strain>
    </source>
</reference>
<name>A0AAU3GPY6_9ACTN</name>
<feature type="chain" id="PRO_5043356838" description="Secreted protein" evidence="1">
    <location>
        <begin position="26"/>
        <end position="101"/>
    </location>
</feature>
<sequence length="101" mass="9632">MKYAKTVAVVAGSVAALGAATPAFAATATPTAPRISLTTGVNELTSTAPQIPDQVVNPVVGAVGQTAEAVHEDGTVGRSADAVGEVAKAAGPLIGGLPVGG</sequence>
<evidence type="ECO:0000256" key="1">
    <source>
        <dbReference type="SAM" id="SignalP"/>
    </source>
</evidence>
<proteinExistence type="predicted"/>
<accession>A0AAU3GPY6</accession>
<evidence type="ECO:0000313" key="2">
    <source>
        <dbReference type="EMBL" id="WTY94508.1"/>
    </source>
</evidence>
<organism evidence="2">
    <name type="scientific">Streptomyces sp. NBC_01401</name>
    <dbReference type="NCBI Taxonomy" id="2903854"/>
    <lineage>
        <taxon>Bacteria</taxon>
        <taxon>Bacillati</taxon>
        <taxon>Actinomycetota</taxon>
        <taxon>Actinomycetes</taxon>
        <taxon>Kitasatosporales</taxon>
        <taxon>Streptomycetaceae</taxon>
        <taxon>Streptomyces</taxon>
    </lineage>
</organism>